<organism evidence="1">
    <name type="scientific">Arundo donax</name>
    <name type="common">Giant reed</name>
    <name type="synonym">Donax arundinaceus</name>
    <dbReference type="NCBI Taxonomy" id="35708"/>
    <lineage>
        <taxon>Eukaryota</taxon>
        <taxon>Viridiplantae</taxon>
        <taxon>Streptophyta</taxon>
        <taxon>Embryophyta</taxon>
        <taxon>Tracheophyta</taxon>
        <taxon>Spermatophyta</taxon>
        <taxon>Magnoliopsida</taxon>
        <taxon>Liliopsida</taxon>
        <taxon>Poales</taxon>
        <taxon>Poaceae</taxon>
        <taxon>PACMAD clade</taxon>
        <taxon>Arundinoideae</taxon>
        <taxon>Arundineae</taxon>
        <taxon>Arundo</taxon>
    </lineage>
</organism>
<reference evidence="1" key="1">
    <citation type="submission" date="2014-09" db="EMBL/GenBank/DDBJ databases">
        <authorList>
            <person name="Magalhaes I.L.F."/>
            <person name="Oliveira U."/>
            <person name="Santos F.R."/>
            <person name="Vidigal T.H.D.A."/>
            <person name="Brescovit A.D."/>
            <person name="Santos A.J."/>
        </authorList>
    </citation>
    <scope>NUCLEOTIDE SEQUENCE</scope>
    <source>
        <tissue evidence="1">Shoot tissue taken approximately 20 cm above the soil surface</tissue>
    </source>
</reference>
<reference evidence="1" key="2">
    <citation type="journal article" date="2015" name="Data Brief">
        <title>Shoot transcriptome of the giant reed, Arundo donax.</title>
        <authorList>
            <person name="Barrero R.A."/>
            <person name="Guerrero F.D."/>
            <person name="Moolhuijzen P."/>
            <person name="Goolsby J.A."/>
            <person name="Tidwell J."/>
            <person name="Bellgard S.E."/>
            <person name="Bellgard M.I."/>
        </authorList>
    </citation>
    <scope>NUCLEOTIDE SEQUENCE</scope>
    <source>
        <tissue evidence="1">Shoot tissue taken approximately 20 cm above the soil surface</tissue>
    </source>
</reference>
<evidence type="ECO:0000313" key="1">
    <source>
        <dbReference type="EMBL" id="JAE15947.1"/>
    </source>
</evidence>
<name>A0A0A9FUK5_ARUDO</name>
<protein>
    <submittedName>
        <fullName evidence="1">Uncharacterized protein</fullName>
    </submittedName>
</protein>
<dbReference type="AlphaFoldDB" id="A0A0A9FUK5"/>
<accession>A0A0A9FUK5</accession>
<sequence length="27" mass="3207">MFSSQKNVFQFPGMSWLYVADSMNFDE</sequence>
<proteinExistence type="predicted"/>
<dbReference type="EMBL" id="GBRH01181949">
    <property type="protein sequence ID" value="JAE15947.1"/>
    <property type="molecule type" value="Transcribed_RNA"/>
</dbReference>